<accession>A0ABS1JCD1</accession>
<evidence type="ECO:0000313" key="2">
    <source>
        <dbReference type="Proteomes" id="UP000602284"/>
    </source>
</evidence>
<dbReference type="InterPro" id="IPR018755">
    <property type="entry name" value="Phage_Mu_Gp48"/>
</dbReference>
<dbReference type="EMBL" id="JAEQNB010000004">
    <property type="protein sequence ID" value="MBL0387931.1"/>
    <property type="molecule type" value="Genomic_DNA"/>
</dbReference>
<comment type="caution">
    <text evidence="1">The sequence shown here is derived from an EMBL/GenBank/DDBJ whole genome shotgun (WGS) entry which is preliminary data.</text>
</comment>
<sequence length="184" mass="21030">MSFFDQIKRMLPRSFLNDSMRNMKGIYQSIALQVDDLDGAILDGQKQLFIDSATWALPIYEAEFAIKLVDQSNEVARRNNVMAMSRGGLGATPASITNVLKSYGYSTRILEDFSGYTVTIQFNDFRGVPPNLGDLQTLMTRFIPAHLQLKWSFIYTQHRELRSFTHAQMKSMTHDQLRTQLPTP</sequence>
<dbReference type="Proteomes" id="UP000602284">
    <property type="component" value="Unassembled WGS sequence"/>
</dbReference>
<dbReference type="Pfam" id="PF10076">
    <property type="entry name" value="Phage_Mu_Gp48"/>
    <property type="match status" value="1"/>
</dbReference>
<reference evidence="1 2" key="1">
    <citation type="submission" date="2021-01" db="EMBL/GenBank/DDBJ databases">
        <title>Tumebacillus sp. strain ITR2 16S ribosomal RNA gene Genome sequencing and assembly.</title>
        <authorList>
            <person name="Kang M."/>
        </authorList>
    </citation>
    <scope>NUCLEOTIDE SEQUENCE [LARGE SCALE GENOMIC DNA]</scope>
    <source>
        <strain evidence="1 2">ITR2</strain>
    </source>
</reference>
<keyword evidence="2" id="KW-1185">Reference proteome</keyword>
<organism evidence="1 2">
    <name type="scientific">Tumebacillus amylolyticus</name>
    <dbReference type="NCBI Taxonomy" id="2801339"/>
    <lineage>
        <taxon>Bacteria</taxon>
        <taxon>Bacillati</taxon>
        <taxon>Bacillota</taxon>
        <taxon>Bacilli</taxon>
        <taxon>Bacillales</taxon>
        <taxon>Alicyclobacillaceae</taxon>
        <taxon>Tumebacillus</taxon>
    </lineage>
</organism>
<gene>
    <name evidence="1" type="ORF">JJB07_14920</name>
</gene>
<protein>
    <submittedName>
        <fullName evidence="1">DUF2313 domain-containing protein</fullName>
    </submittedName>
</protein>
<dbReference type="RefSeq" id="WP_201636396.1">
    <property type="nucleotide sequence ID" value="NZ_JAEQNB010000004.1"/>
</dbReference>
<evidence type="ECO:0000313" key="1">
    <source>
        <dbReference type="EMBL" id="MBL0387931.1"/>
    </source>
</evidence>
<name>A0ABS1JCD1_9BACL</name>
<proteinExistence type="predicted"/>